<feature type="domain" description="Clp R" evidence="12">
    <location>
        <begin position="3"/>
        <end position="144"/>
    </location>
</feature>
<comment type="similarity">
    <text evidence="1 10">Belongs to the ClpA/ClpB family.</text>
</comment>
<dbReference type="NCBIfam" id="TIGR03346">
    <property type="entry name" value="chaperone_ClpB"/>
    <property type="match status" value="1"/>
</dbReference>
<comment type="subunit">
    <text evidence="11">Homohexamer; The oligomerization is ATP-dependent.</text>
</comment>
<dbReference type="FunFam" id="3.40.50.300:FF:000010">
    <property type="entry name" value="Chaperone clpB 1, putative"/>
    <property type="match status" value="1"/>
</dbReference>
<dbReference type="Pfam" id="PF07724">
    <property type="entry name" value="AAA_2"/>
    <property type="match status" value="1"/>
</dbReference>
<gene>
    <name evidence="11" type="primary">clpB</name>
    <name evidence="13" type="ORF">SAMN05660349_01452</name>
</gene>
<keyword evidence="6 11" id="KW-0175">Coiled coil</keyword>
<dbReference type="InterPro" id="IPR017730">
    <property type="entry name" value="Chaperonin_ClpB"/>
</dbReference>
<evidence type="ECO:0000259" key="12">
    <source>
        <dbReference type="PROSITE" id="PS51903"/>
    </source>
</evidence>
<reference evidence="14" key="1">
    <citation type="submission" date="2017-02" db="EMBL/GenBank/DDBJ databases">
        <authorList>
            <person name="Varghese N."/>
            <person name="Submissions S."/>
        </authorList>
    </citation>
    <scope>NUCLEOTIDE SEQUENCE [LARGE SCALE GENOMIC DNA]</scope>
    <source>
        <strain evidence="14">DSM 24967</strain>
    </source>
</reference>
<dbReference type="RefSeq" id="WP_079683039.1">
    <property type="nucleotide sequence ID" value="NZ_FUYQ01000008.1"/>
</dbReference>
<keyword evidence="11" id="KW-0346">Stress response</keyword>
<dbReference type="Gene3D" id="3.40.50.300">
    <property type="entry name" value="P-loop containing nucleotide triphosphate hydrolases"/>
    <property type="match status" value="3"/>
</dbReference>
<dbReference type="InterPro" id="IPR003959">
    <property type="entry name" value="ATPase_AAA_core"/>
</dbReference>
<dbReference type="Pfam" id="PF02861">
    <property type="entry name" value="Clp_N"/>
    <property type="match status" value="1"/>
</dbReference>
<dbReference type="InterPro" id="IPR041546">
    <property type="entry name" value="ClpA/ClpB_AAA_lid"/>
</dbReference>
<keyword evidence="13" id="KW-0645">Protease</keyword>
<dbReference type="InterPro" id="IPR001270">
    <property type="entry name" value="ClpA/B"/>
</dbReference>
<dbReference type="Pfam" id="PF17871">
    <property type="entry name" value="AAA_lid_9"/>
    <property type="match status" value="1"/>
</dbReference>
<dbReference type="GO" id="GO:0042026">
    <property type="term" value="P:protein refolding"/>
    <property type="evidence" value="ECO:0007669"/>
    <property type="project" value="UniProtKB-UniRule"/>
</dbReference>
<dbReference type="Proteomes" id="UP000190852">
    <property type="component" value="Unassembled WGS sequence"/>
</dbReference>
<accession>A0A1T5BRL6</accession>
<name>A0A1T5BRL6_9BACT</name>
<dbReference type="InterPro" id="IPR018368">
    <property type="entry name" value="ClpA/B_CS1"/>
</dbReference>
<dbReference type="GO" id="GO:0016887">
    <property type="term" value="F:ATP hydrolysis activity"/>
    <property type="evidence" value="ECO:0007669"/>
    <property type="project" value="InterPro"/>
</dbReference>
<dbReference type="CDD" id="cd00009">
    <property type="entry name" value="AAA"/>
    <property type="match status" value="1"/>
</dbReference>
<dbReference type="InterPro" id="IPR027417">
    <property type="entry name" value="P-loop_NTPase"/>
</dbReference>
<dbReference type="FunFam" id="3.40.50.300:FF:000025">
    <property type="entry name" value="ATP-dependent Clp protease subunit"/>
    <property type="match status" value="1"/>
</dbReference>
<evidence type="ECO:0000256" key="7">
    <source>
        <dbReference type="ARBA" id="ARBA00023186"/>
    </source>
</evidence>
<keyword evidence="5 10" id="KW-0067">ATP-binding</keyword>
<dbReference type="InterPro" id="IPR028299">
    <property type="entry name" value="ClpA/B_CS2"/>
</dbReference>
<proteinExistence type="inferred from homology"/>
<dbReference type="FunFam" id="3.40.50.300:FF:000120">
    <property type="entry name" value="ATP-dependent chaperone ClpB"/>
    <property type="match status" value="1"/>
</dbReference>
<dbReference type="InterPro" id="IPR019489">
    <property type="entry name" value="Clp_ATPase_C"/>
</dbReference>
<evidence type="ECO:0000256" key="5">
    <source>
        <dbReference type="ARBA" id="ARBA00022840"/>
    </source>
</evidence>
<dbReference type="SMART" id="SM00382">
    <property type="entry name" value="AAA"/>
    <property type="match status" value="2"/>
</dbReference>
<evidence type="ECO:0000256" key="10">
    <source>
        <dbReference type="RuleBase" id="RU004432"/>
    </source>
</evidence>
<dbReference type="CDD" id="cd19499">
    <property type="entry name" value="RecA-like_ClpB_Hsp104-like"/>
    <property type="match status" value="1"/>
</dbReference>
<dbReference type="Gene3D" id="1.10.8.60">
    <property type="match status" value="1"/>
</dbReference>
<evidence type="ECO:0000256" key="2">
    <source>
        <dbReference type="ARBA" id="ARBA00017574"/>
    </source>
</evidence>
<dbReference type="GO" id="GO:0005524">
    <property type="term" value="F:ATP binding"/>
    <property type="evidence" value="ECO:0007669"/>
    <property type="project" value="UniProtKB-UniRule"/>
</dbReference>
<dbReference type="PROSITE" id="PS00871">
    <property type="entry name" value="CLPAB_2"/>
    <property type="match status" value="1"/>
</dbReference>
<dbReference type="GO" id="GO:0006508">
    <property type="term" value="P:proteolysis"/>
    <property type="evidence" value="ECO:0007669"/>
    <property type="project" value="UniProtKB-KW"/>
</dbReference>
<keyword evidence="11" id="KW-0963">Cytoplasm</keyword>
<dbReference type="GO" id="GO:0034605">
    <property type="term" value="P:cellular response to heat"/>
    <property type="evidence" value="ECO:0007669"/>
    <property type="project" value="TreeGrafter"/>
</dbReference>
<dbReference type="AlphaFoldDB" id="A0A1T5BRL6"/>
<dbReference type="SMART" id="SM01086">
    <property type="entry name" value="ClpB_D2-small"/>
    <property type="match status" value="1"/>
</dbReference>
<evidence type="ECO:0000256" key="4">
    <source>
        <dbReference type="ARBA" id="ARBA00022741"/>
    </source>
</evidence>
<evidence type="ECO:0000313" key="13">
    <source>
        <dbReference type="EMBL" id="SKB49827.1"/>
    </source>
</evidence>
<keyword evidence="14" id="KW-1185">Reference proteome</keyword>
<dbReference type="Pfam" id="PF10431">
    <property type="entry name" value="ClpB_D2-small"/>
    <property type="match status" value="1"/>
</dbReference>
<protein>
    <recommendedName>
        <fullName evidence="2 11">Chaperone protein ClpB</fullName>
    </recommendedName>
</protein>
<dbReference type="PRINTS" id="PR00300">
    <property type="entry name" value="CLPPROTEASEA"/>
</dbReference>
<dbReference type="PROSITE" id="PS51903">
    <property type="entry name" value="CLP_R"/>
    <property type="match status" value="1"/>
</dbReference>
<keyword evidence="4 10" id="KW-0547">Nucleotide-binding</keyword>
<dbReference type="SUPFAM" id="SSF52540">
    <property type="entry name" value="P-loop containing nucleoside triphosphate hydrolases"/>
    <property type="match status" value="2"/>
</dbReference>
<dbReference type="SUPFAM" id="SSF81923">
    <property type="entry name" value="Double Clp-N motif"/>
    <property type="match status" value="1"/>
</dbReference>
<dbReference type="InterPro" id="IPR003593">
    <property type="entry name" value="AAA+_ATPase"/>
</dbReference>
<feature type="coiled-coil region" evidence="11">
    <location>
        <begin position="410"/>
        <end position="521"/>
    </location>
</feature>
<evidence type="ECO:0000313" key="14">
    <source>
        <dbReference type="Proteomes" id="UP000190852"/>
    </source>
</evidence>
<dbReference type="GO" id="GO:0008233">
    <property type="term" value="F:peptidase activity"/>
    <property type="evidence" value="ECO:0007669"/>
    <property type="project" value="UniProtKB-KW"/>
</dbReference>
<dbReference type="InterPro" id="IPR050130">
    <property type="entry name" value="ClpA_ClpB"/>
</dbReference>
<comment type="subcellular location">
    <subcellularLocation>
        <location evidence="11">Cytoplasm</location>
    </subcellularLocation>
</comment>
<evidence type="ECO:0000256" key="6">
    <source>
        <dbReference type="ARBA" id="ARBA00023054"/>
    </source>
</evidence>
<dbReference type="GO" id="GO:0005737">
    <property type="term" value="C:cytoplasm"/>
    <property type="evidence" value="ECO:0007669"/>
    <property type="project" value="UniProtKB-SubCell"/>
</dbReference>
<keyword evidence="3 9" id="KW-0677">Repeat</keyword>
<evidence type="ECO:0000256" key="8">
    <source>
        <dbReference type="ARBA" id="ARBA00026057"/>
    </source>
</evidence>
<comment type="function">
    <text evidence="11">Part of a stress-induced multi-chaperone system, it is involved in the recovery of the cell from heat-induced damage, in cooperation with DnaK, DnaJ and GrpE.</text>
</comment>
<evidence type="ECO:0000256" key="9">
    <source>
        <dbReference type="PROSITE-ProRule" id="PRU01251"/>
    </source>
</evidence>
<dbReference type="PROSITE" id="PS00870">
    <property type="entry name" value="CLPAB_1"/>
    <property type="match status" value="1"/>
</dbReference>
<sequence length="863" mass="97010">MNLNNFTIKSQEAVQQSVQLVSQRGQQVIEAAHILKAVIMTGESVVNFLFQKLGINVQNLQMVLDRQLDSYPKVSGGEPYLSSEANAVLQKAIEYSGKMGDQYVSLEHILLALLTEKSVASSMLKDAGVTEKELRLAIAELRKGNNVTSQSAEDTYNSLNKYAINLNERARSGKLDPVIGRDDEIRRVLQILSRRTKNNPILIGEPGVGKTAIAEGLAHRIVRGDVPENLKSKQLFSLDMGALIAGAKYKGEFEERLKSVVNEVIKAEGEIILFIDEIHTLVGAGKSDGAMDAANILKPALARGELRAIGATTLDEYQKYFEKDKALERRFQIVTVDEPDELSTISILRGLKEKYENHHKVRIKDDAIISAVHLSHRYITDRFLPDKAIDLMDEAAARLRLQVDSVPESLDEVSRRIKQLEIEREAIKRENDVQKLEQLNKEIADLKEDEKTQMAKWQSEKDQINKIQQNKIDIENLKFDADKAEREGNYGRVAEIRYGLIKAKEEEIKAVQAQLHSLQGGSAMIKEEVDSEDIADVVSRWTGIPVNKMLQSEKDKLLNLEDELHKRVVGQQEAITAIADAVRRSRAGLQDPKRPIGSFIFLGTTGVGKTELAKALAEYLFDDENLMTRIDMSEYQEKFSATRLIGAPPGYVGYDEGGQLTEAIRRKPYSVVLFDEIEKAHPDVFNVLLQVLDDGRLTDNKGRVVNFKNTIIIMTSNLGSSLIRENFEKITPANHDQVIEHTRNQVLELLKKTIRPEFLNRIDETIMFTPLNEEEIRQIVNLQLKGVAAMLAANGIVLEFTDEALSFIAQEGYDPQFGARPVKRVIQKYVLNELSKEILSQKIDRNQVITIAKKGQGLEFVNK</sequence>
<dbReference type="Gene3D" id="1.10.1780.10">
    <property type="entry name" value="Clp, N-terminal domain"/>
    <property type="match status" value="1"/>
</dbReference>
<evidence type="ECO:0000256" key="11">
    <source>
        <dbReference type="RuleBase" id="RU362034"/>
    </source>
</evidence>
<evidence type="ECO:0000256" key="3">
    <source>
        <dbReference type="ARBA" id="ARBA00022737"/>
    </source>
</evidence>
<keyword evidence="7 10" id="KW-0143">Chaperone</keyword>
<keyword evidence="13" id="KW-0378">Hydrolase</keyword>
<evidence type="ECO:0000256" key="1">
    <source>
        <dbReference type="ARBA" id="ARBA00008675"/>
    </source>
</evidence>
<dbReference type="EMBL" id="FUYQ01000008">
    <property type="protein sequence ID" value="SKB49827.1"/>
    <property type="molecule type" value="Genomic_DNA"/>
</dbReference>
<dbReference type="PANTHER" id="PTHR11638:SF18">
    <property type="entry name" value="HEAT SHOCK PROTEIN 104"/>
    <property type="match status" value="1"/>
</dbReference>
<dbReference type="PANTHER" id="PTHR11638">
    <property type="entry name" value="ATP-DEPENDENT CLP PROTEASE"/>
    <property type="match status" value="1"/>
</dbReference>
<dbReference type="Pfam" id="PF00004">
    <property type="entry name" value="AAA"/>
    <property type="match status" value="1"/>
</dbReference>
<comment type="subunit">
    <text evidence="8">Homohexamer. The oligomerization is ATP-dependent.</text>
</comment>
<organism evidence="13 14">
    <name type="scientific">Parabacteroides chartae</name>
    <dbReference type="NCBI Taxonomy" id="1037355"/>
    <lineage>
        <taxon>Bacteria</taxon>
        <taxon>Pseudomonadati</taxon>
        <taxon>Bacteroidota</taxon>
        <taxon>Bacteroidia</taxon>
        <taxon>Bacteroidales</taxon>
        <taxon>Tannerellaceae</taxon>
        <taxon>Parabacteroides</taxon>
    </lineage>
</organism>
<dbReference type="InterPro" id="IPR036628">
    <property type="entry name" value="Clp_N_dom_sf"/>
</dbReference>
<dbReference type="InterPro" id="IPR004176">
    <property type="entry name" value="Clp_R_N"/>
</dbReference>